<comment type="caution">
    <text evidence="2">The sequence shown here is derived from an EMBL/GenBank/DDBJ whole genome shotgun (WGS) entry which is preliminary data.</text>
</comment>
<proteinExistence type="predicted"/>
<name>A0ABW6HDX7_9ACTN</name>
<sequence>MSGHLGRIGGRQVVAVLALGGGLLLGPVLPGVLADRAAEDGTSGAGDSGPAATAPDAAQAGLAAPGFTFPDLTAAGLEPVRHRPGPVPGAGHRFRDAG</sequence>
<feature type="region of interest" description="Disordered" evidence="1">
    <location>
        <begin position="38"/>
        <end position="59"/>
    </location>
</feature>
<keyword evidence="3" id="KW-1185">Reference proteome</keyword>
<dbReference type="RefSeq" id="WP_381843006.1">
    <property type="nucleotide sequence ID" value="NZ_JBHYTS010000069.1"/>
</dbReference>
<dbReference type="EMBL" id="JBHYTS010000069">
    <property type="protein sequence ID" value="MFE1754855.1"/>
    <property type="molecule type" value="Genomic_DNA"/>
</dbReference>
<accession>A0ABW6HDX7</accession>
<feature type="compositionally biased region" description="Low complexity" evidence="1">
    <location>
        <begin position="48"/>
        <end position="59"/>
    </location>
</feature>
<reference evidence="2 3" key="1">
    <citation type="submission" date="2024-09" db="EMBL/GenBank/DDBJ databases">
        <title>The Natural Products Discovery Center: Release of the First 8490 Sequenced Strains for Exploring Actinobacteria Biosynthetic Diversity.</title>
        <authorList>
            <person name="Kalkreuter E."/>
            <person name="Kautsar S.A."/>
            <person name="Yang D."/>
            <person name="Bader C.D."/>
            <person name="Teijaro C.N."/>
            <person name="Fluegel L."/>
            <person name="Davis C.M."/>
            <person name="Simpson J.R."/>
            <person name="Lauterbach L."/>
            <person name="Steele A.D."/>
            <person name="Gui C."/>
            <person name="Meng S."/>
            <person name="Li G."/>
            <person name="Viehrig K."/>
            <person name="Ye F."/>
            <person name="Su P."/>
            <person name="Kiefer A.F."/>
            <person name="Nichols A."/>
            <person name="Cepeda A.J."/>
            <person name="Yan W."/>
            <person name="Fan B."/>
            <person name="Jiang Y."/>
            <person name="Adhikari A."/>
            <person name="Zheng C.-J."/>
            <person name="Schuster L."/>
            <person name="Cowan T.M."/>
            <person name="Smanski M.J."/>
            <person name="Chevrette M.G."/>
            <person name="De Carvalho L.P.S."/>
            <person name="Shen B."/>
        </authorList>
    </citation>
    <scope>NUCLEOTIDE SEQUENCE [LARGE SCALE GENOMIC DNA]</scope>
    <source>
        <strain evidence="2 3">NPDC059500</strain>
    </source>
</reference>
<feature type="region of interest" description="Disordered" evidence="1">
    <location>
        <begin position="74"/>
        <end position="98"/>
    </location>
</feature>
<evidence type="ECO:0000256" key="1">
    <source>
        <dbReference type="SAM" id="MobiDB-lite"/>
    </source>
</evidence>
<protein>
    <submittedName>
        <fullName evidence="2">Uncharacterized protein</fullName>
    </submittedName>
</protein>
<evidence type="ECO:0000313" key="2">
    <source>
        <dbReference type="EMBL" id="MFE1754855.1"/>
    </source>
</evidence>
<evidence type="ECO:0000313" key="3">
    <source>
        <dbReference type="Proteomes" id="UP001599756"/>
    </source>
</evidence>
<dbReference type="Proteomes" id="UP001599756">
    <property type="component" value="Unassembled WGS sequence"/>
</dbReference>
<gene>
    <name evidence="2" type="ORF">ACFW88_30670</name>
</gene>
<organism evidence="2 3">
    <name type="scientific">Streptomyces anandii</name>
    <dbReference type="NCBI Taxonomy" id="285454"/>
    <lineage>
        <taxon>Bacteria</taxon>
        <taxon>Bacillati</taxon>
        <taxon>Actinomycetota</taxon>
        <taxon>Actinomycetes</taxon>
        <taxon>Kitasatosporales</taxon>
        <taxon>Streptomycetaceae</taxon>
        <taxon>Streptomyces</taxon>
    </lineage>
</organism>